<reference evidence="2" key="1">
    <citation type="submission" date="2023-03" db="EMBL/GenBank/DDBJ databases">
        <title>Emydomyces testavorans Genome Sequence.</title>
        <authorList>
            <person name="Hoyer L."/>
        </authorList>
    </citation>
    <scope>NUCLEOTIDE SEQUENCE</scope>
    <source>
        <strain evidence="2">16-2883</strain>
    </source>
</reference>
<dbReference type="Proteomes" id="UP001219355">
    <property type="component" value="Chromosome 2"/>
</dbReference>
<name>A0AAF0IID9_9EURO</name>
<sequence>MDEFAQTRGVDDLFDDEIIPVPPSQVEVEYTDDIAPYDAPLLDQQTAPVDRAAGQYRRRGNARGRGPRGGGLYVRGAKSVGAGNRHNHKQDESEASALNHGLGGNQSEKEATPASEVEAAAENGGDLKSKDAASKPKVPAVRGDRSGTGGVKKPKLTEEELSERLAAVKIAAAKRAAAHARAEADEASFQERERIAAEKRVQERQNHRTMVSERERNRQRKLQAQTGREWDAEKSQDTFADRGGSAGMYRRGMHGGVASGDGRRGENYVVVQEGEHEQQPGDGGYRSRGNRGGRGGRGRGYGRARSFGDSRSANEAVPSDAVGKSLDTQSPPALGTEGEFPALPGGRNASQPVTVQAEQSTTAAATLDTPISPLPLQGSWADHIDALEAKEAEKKAAAQST</sequence>
<proteinExistence type="predicted"/>
<feature type="compositionally biased region" description="Basic and acidic residues" evidence="1">
    <location>
        <begin position="228"/>
        <end position="240"/>
    </location>
</feature>
<keyword evidence="3" id="KW-1185">Reference proteome</keyword>
<feature type="compositionally biased region" description="Basic and acidic residues" evidence="1">
    <location>
        <begin position="199"/>
        <end position="216"/>
    </location>
</feature>
<feature type="region of interest" description="Disordered" evidence="1">
    <location>
        <begin position="39"/>
        <end position="159"/>
    </location>
</feature>
<feature type="compositionally biased region" description="Basic residues" evidence="1">
    <location>
        <begin position="56"/>
        <end position="66"/>
    </location>
</feature>
<dbReference type="EMBL" id="CP120628">
    <property type="protein sequence ID" value="WEW58720.1"/>
    <property type="molecule type" value="Genomic_DNA"/>
</dbReference>
<organism evidence="2 3">
    <name type="scientific">Emydomyces testavorans</name>
    <dbReference type="NCBI Taxonomy" id="2070801"/>
    <lineage>
        <taxon>Eukaryota</taxon>
        <taxon>Fungi</taxon>
        <taxon>Dikarya</taxon>
        <taxon>Ascomycota</taxon>
        <taxon>Pezizomycotina</taxon>
        <taxon>Eurotiomycetes</taxon>
        <taxon>Eurotiomycetidae</taxon>
        <taxon>Onygenales</taxon>
        <taxon>Nannizziopsiaceae</taxon>
        <taxon>Emydomyces</taxon>
    </lineage>
</organism>
<evidence type="ECO:0000256" key="1">
    <source>
        <dbReference type="SAM" id="MobiDB-lite"/>
    </source>
</evidence>
<feature type="compositionally biased region" description="Polar residues" evidence="1">
    <location>
        <begin position="348"/>
        <end position="364"/>
    </location>
</feature>
<feature type="compositionally biased region" description="Basic and acidic residues" evidence="1">
    <location>
        <begin position="125"/>
        <end position="134"/>
    </location>
</feature>
<gene>
    <name evidence="2" type="ORF">PRK78_004188</name>
</gene>
<protein>
    <submittedName>
        <fullName evidence="2">Uncharacterized protein</fullName>
    </submittedName>
</protein>
<accession>A0AAF0IID9</accession>
<feature type="region of interest" description="Disordered" evidence="1">
    <location>
        <begin position="199"/>
        <end position="378"/>
    </location>
</feature>
<feature type="compositionally biased region" description="Basic residues" evidence="1">
    <location>
        <begin position="288"/>
        <end position="302"/>
    </location>
</feature>
<evidence type="ECO:0000313" key="2">
    <source>
        <dbReference type="EMBL" id="WEW58720.1"/>
    </source>
</evidence>
<dbReference type="AlphaFoldDB" id="A0AAF0IID9"/>
<evidence type="ECO:0000313" key="3">
    <source>
        <dbReference type="Proteomes" id="UP001219355"/>
    </source>
</evidence>